<organism evidence="1 2">
    <name type="scientific">Thelohanellus kitauei</name>
    <name type="common">Myxosporean</name>
    <dbReference type="NCBI Taxonomy" id="669202"/>
    <lineage>
        <taxon>Eukaryota</taxon>
        <taxon>Metazoa</taxon>
        <taxon>Cnidaria</taxon>
        <taxon>Myxozoa</taxon>
        <taxon>Myxosporea</taxon>
        <taxon>Bivalvulida</taxon>
        <taxon>Platysporina</taxon>
        <taxon>Myxobolidae</taxon>
        <taxon>Thelohanellus</taxon>
    </lineage>
</organism>
<evidence type="ECO:0000313" key="1">
    <source>
        <dbReference type="EMBL" id="KII61237.1"/>
    </source>
</evidence>
<accession>A0A0C2IWI3</accession>
<protein>
    <submittedName>
        <fullName evidence="1">Uncharacterized protein</fullName>
    </submittedName>
</protein>
<keyword evidence="2" id="KW-1185">Reference proteome</keyword>
<dbReference type="OrthoDB" id="4473401at2759"/>
<dbReference type="EMBL" id="JWZT01005374">
    <property type="protein sequence ID" value="KII61237.1"/>
    <property type="molecule type" value="Genomic_DNA"/>
</dbReference>
<reference evidence="1 2" key="1">
    <citation type="journal article" date="2014" name="Genome Biol. Evol.">
        <title>The genome of the myxosporean Thelohanellus kitauei shows adaptations to nutrient acquisition within its fish host.</title>
        <authorList>
            <person name="Yang Y."/>
            <person name="Xiong J."/>
            <person name="Zhou Z."/>
            <person name="Huo F."/>
            <person name="Miao W."/>
            <person name="Ran C."/>
            <person name="Liu Y."/>
            <person name="Zhang J."/>
            <person name="Feng J."/>
            <person name="Wang M."/>
            <person name="Wang M."/>
            <person name="Wang L."/>
            <person name="Yao B."/>
        </authorList>
    </citation>
    <scope>NUCLEOTIDE SEQUENCE [LARGE SCALE GENOMIC DNA]</scope>
    <source>
        <strain evidence="1">Wuqing</strain>
    </source>
</reference>
<evidence type="ECO:0000313" key="2">
    <source>
        <dbReference type="Proteomes" id="UP000031668"/>
    </source>
</evidence>
<proteinExistence type="predicted"/>
<gene>
    <name evidence="1" type="ORF">RF11_11322</name>
</gene>
<name>A0A0C2IWI3_THEKT</name>
<dbReference type="Proteomes" id="UP000031668">
    <property type="component" value="Unassembled WGS sequence"/>
</dbReference>
<comment type="caution">
    <text evidence="1">The sequence shown here is derived from an EMBL/GenBank/DDBJ whole genome shotgun (WGS) entry which is preliminary data.</text>
</comment>
<sequence>MNLIFVPSKCYKARHEGDCKSSPKSNYVYFDIESGRRNVPVHEKSRKEVLECLYWECLIDWGEKYDAPVGQSKKTKKAFNKWRASCEPYIKRKGYPVPPLFNNYNECDEYCLIDP</sequence>
<dbReference type="AlphaFoldDB" id="A0A0C2IWI3"/>